<dbReference type="EMBL" id="KN832983">
    <property type="protein sequence ID" value="KIM85866.1"/>
    <property type="molecule type" value="Genomic_DNA"/>
</dbReference>
<evidence type="ECO:0000256" key="1">
    <source>
        <dbReference type="SAM" id="MobiDB-lite"/>
    </source>
</evidence>
<keyword evidence="2" id="KW-1133">Transmembrane helix</keyword>
<organism evidence="3 4">
    <name type="scientific">Piloderma croceum (strain F 1598)</name>
    <dbReference type="NCBI Taxonomy" id="765440"/>
    <lineage>
        <taxon>Eukaryota</taxon>
        <taxon>Fungi</taxon>
        <taxon>Dikarya</taxon>
        <taxon>Basidiomycota</taxon>
        <taxon>Agaricomycotina</taxon>
        <taxon>Agaricomycetes</taxon>
        <taxon>Agaricomycetidae</taxon>
        <taxon>Atheliales</taxon>
        <taxon>Atheliaceae</taxon>
        <taxon>Piloderma</taxon>
    </lineage>
</organism>
<dbReference type="OrthoDB" id="10570223at2759"/>
<evidence type="ECO:0000313" key="3">
    <source>
        <dbReference type="EMBL" id="KIM85866.1"/>
    </source>
</evidence>
<dbReference type="AlphaFoldDB" id="A0A0C3G5E2"/>
<evidence type="ECO:0000313" key="4">
    <source>
        <dbReference type="Proteomes" id="UP000054166"/>
    </source>
</evidence>
<dbReference type="Proteomes" id="UP000054166">
    <property type="component" value="Unassembled WGS sequence"/>
</dbReference>
<keyword evidence="2" id="KW-0472">Membrane</keyword>
<name>A0A0C3G5E2_PILCF</name>
<feature type="transmembrane region" description="Helical" evidence="2">
    <location>
        <begin position="270"/>
        <end position="292"/>
    </location>
</feature>
<proteinExistence type="predicted"/>
<feature type="region of interest" description="Disordered" evidence="1">
    <location>
        <begin position="381"/>
        <end position="407"/>
    </location>
</feature>
<gene>
    <name evidence="3" type="ORF">PILCRDRAFT_86633</name>
</gene>
<keyword evidence="2" id="KW-0812">Transmembrane</keyword>
<sequence>MNALLCSLCPRRMASAGTAQTFTTIHKGYTISRSFVTAIQQLPVMNWFGRLLIALIVGLRRMTAQTDCEPLMQSLVQQAEATNEYGSWDACCARTGTDCYLTRASVPVGFEPCDSEHSARAGCNRVVQGTLCMIGGDSLISASPCGTSLVRTCASVTVLGGQTSSLGPVLAGHAMSILANGVLGSTLCCSVSLCLVLTTCAEQYSMACVSDGTNIICVPFDQANSDTYAIAIVQDGHGCVTQSSLLPSSTSMGLSTSSTANGSGKQGNTAVIGGAVGGAVGVICIAAITVFCRRRNNARSRSNRHTQQLPAATATARVTLSPNPATTQIMTTPFTSHPLDNQYVRSAPAQSPIGSTNHIIAESNAMAERIAAMEARLSSLVREQPLPQGAPEVHSTLGNDTAPPPYE</sequence>
<keyword evidence="4" id="KW-1185">Reference proteome</keyword>
<dbReference type="InParanoid" id="A0A0C3G5E2"/>
<accession>A0A0C3G5E2</accession>
<protein>
    <submittedName>
        <fullName evidence="3">Uncharacterized protein</fullName>
    </submittedName>
</protein>
<reference evidence="4" key="2">
    <citation type="submission" date="2015-01" db="EMBL/GenBank/DDBJ databases">
        <title>Evolutionary Origins and Diversification of the Mycorrhizal Mutualists.</title>
        <authorList>
            <consortium name="DOE Joint Genome Institute"/>
            <consortium name="Mycorrhizal Genomics Consortium"/>
            <person name="Kohler A."/>
            <person name="Kuo A."/>
            <person name="Nagy L.G."/>
            <person name="Floudas D."/>
            <person name="Copeland A."/>
            <person name="Barry K.W."/>
            <person name="Cichocki N."/>
            <person name="Veneault-Fourrey C."/>
            <person name="LaButti K."/>
            <person name="Lindquist E.A."/>
            <person name="Lipzen A."/>
            <person name="Lundell T."/>
            <person name="Morin E."/>
            <person name="Murat C."/>
            <person name="Riley R."/>
            <person name="Ohm R."/>
            <person name="Sun H."/>
            <person name="Tunlid A."/>
            <person name="Henrissat B."/>
            <person name="Grigoriev I.V."/>
            <person name="Hibbett D.S."/>
            <person name="Martin F."/>
        </authorList>
    </citation>
    <scope>NUCLEOTIDE SEQUENCE [LARGE SCALE GENOMIC DNA]</scope>
    <source>
        <strain evidence="4">F 1598</strain>
    </source>
</reference>
<reference evidence="3 4" key="1">
    <citation type="submission" date="2014-04" db="EMBL/GenBank/DDBJ databases">
        <authorList>
            <consortium name="DOE Joint Genome Institute"/>
            <person name="Kuo A."/>
            <person name="Tarkka M."/>
            <person name="Buscot F."/>
            <person name="Kohler A."/>
            <person name="Nagy L.G."/>
            <person name="Floudas D."/>
            <person name="Copeland A."/>
            <person name="Barry K.W."/>
            <person name="Cichocki N."/>
            <person name="Veneault-Fourrey C."/>
            <person name="LaButti K."/>
            <person name="Lindquist E.A."/>
            <person name="Lipzen A."/>
            <person name="Lundell T."/>
            <person name="Morin E."/>
            <person name="Murat C."/>
            <person name="Sun H."/>
            <person name="Tunlid A."/>
            <person name="Henrissat B."/>
            <person name="Grigoriev I.V."/>
            <person name="Hibbett D.S."/>
            <person name="Martin F."/>
            <person name="Nordberg H.P."/>
            <person name="Cantor M.N."/>
            <person name="Hua S.X."/>
        </authorList>
    </citation>
    <scope>NUCLEOTIDE SEQUENCE [LARGE SCALE GENOMIC DNA]</scope>
    <source>
        <strain evidence="3 4">F 1598</strain>
    </source>
</reference>
<evidence type="ECO:0000256" key="2">
    <source>
        <dbReference type="SAM" id="Phobius"/>
    </source>
</evidence>
<dbReference type="HOGENOM" id="CLU_676372_0_0_1"/>